<organism evidence="21 22">
    <name type="scientific">Lentibacillus populi</name>
    <dbReference type="NCBI Taxonomy" id="1827502"/>
    <lineage>
        <taxon>Bacteria</taxon>
        <taxon>Bacillati</taxon>
        <taxon>Bacillota</taxon>
        <taxon>Bacilli</taxon>
        <taxon>Bacillales</taxon>
        <taxon>Bacillaceae</taxon>
        <taxon>Lentibacillus</taxon>
    </lineage>
</organism>
<evidence type="ECO:0000256" key="13">
    <source>
        <dbReference type="ARBA" id="ARBA00023136"/>
    </source>
</evidence>
<evidence type="ECO:0000256" key="1">
    <source>
        <dbReference type="ARBA" id="ARBA00007090"/>
    </source>
</evidence>
<dbReference type="PANTHER" id="PTHR32282:SF32">
    <property type="entry name" value="PENICILLIN-BINDING PROTEIN 2A"/>
    <property type="match status" value="1"/>
</dbReference>
<evidence type="ECO:0000313" key="21">
    <source>
        <dbReference type="EMBL" id="GGB51726.1"/>
    </source>
</evidence>
<evidence type="ECO:0000256" key="8">
    <source>
        <dbReference type="ARBA" id="ARBA00022692"/>
    </source>
</evidence>
<reference evidence="21" key="1">
    <citation type="journal article" date="2014" name="Int. J. Syst. Evol. Microbiol.">
        <title>Complete genome sequence of Corynebacterium casei LMG S-19264T (=DSM 44701T), isolated from a smear-ripened cheese.</title>
        <authorList>
            <consortium name="US DOE Joint Genome Institute (JGI-PGF)"/>
            <person name="Walter F."/>
            <person name="Albersmeier A."/>
            <person name="Kalinowski J."/>
            <person name="Ruckert C."/>
        </authorList>
    </citation>
    <scope>NUCLEOTIDE SEQUENCE</scope>
    <source>
        <strain evidence="21">CGMCC 1.15454</strain>
    </source>
</reference>
<keyword evidence="13 18" id="KW-0472">Membrane</keyword>
<keyword evidence="8 18" id="KW-0812">Transmembrane</keyword>
<dbReference type="Gene3D" id="1.10.3810.10">
    <property type="entry name" value="Biosynthetic peptidoglycan transglycosylase-like"/>
    <property type="match status" value="1"/>
</dbReference>
<evidence type="ECO:0000313" key="22">
    <source>
        <dbReference type="Proteomes" id="UP000621492"/>
    </source>
</evidence>
<dbReference type="GO" id="GO:0009002">
    <property type="term" value="F:serine-type D-Ala-D-Ala carboxypeptidase activity"/>
    <property type="evidence" value="ECO:0007669"/>
    <property type="project" value="UniProtKB-EC"/>
</dbReference>
<comment type="similarity">
    <text evidence="2">In the N-terminal section; belongs to the glycosyltransferase 51 family.</text>
</comment>
<feature type="domain" description="Penicillin-binding protein transpeptidase" evidence="19">
    <location>
        <begin position="331"/>
        <end position="603"/>
    </location>
</feature>
<evidence type="ECO:0000256" key="6">
    <source>
        <dbReference type="ARBA" id="ARBA00022676"/>
    </source>
</evidence>
<dbReference type="PANTHER" id="PTHR32282">
    <property type="entry name" value="BINDING PROTEIN TRANSPEPTIDASE, PUTATIVE-RELATED"/>
    <property type="match status" value="1"/>
</dbReference>
<evidence type="ECO:0000256" key="4">
    <source>
        <dbReference type="ARBA" id="ARBA00022645"/>
    </source>
</evidence>
<feature type="domain" description="Glycosyl transferase family 51" evidence="20">
    <location>
        <begin position="65"/>
        <end position="239"/>
    </location>
</feature>
<proteinExistence type="inferred from homology"/>
<dbReference type="InterPro" id="IPR001460">
    <property type="entry name" value="PCN-bd_Tpept"/>
</dbReference>
<evidence type="ECO:0000256" key="2">
    <source>
        <dbReference type="ARBA" id="ARBA00007739"/>
    </source>
</evidence>
<evidence type="ECO:0000256" key="17">
    <source>
        <dbReference type="ARBA" id="ARBA00049902"/>
    </source>
</evidence>
<dbReference type="GO" id="GO:0008955">
    <property type="term" value="F:peptidoglycan glycosyltransferase activity"/>
    <property type="evidence" value="ECO:0007669"/>
    <property type="project" value="UniProtKB-EC"/>
</dbReference>
<keyword evidence="3" id="KW-1003">Cell membrane</keyword>
<keyword evidence="11" id="KW-0573">Peptidoglycan synthesis</keyword>
<keyword evidence="5" id="KW-0645">Protease</keyword>
<dbReference type="InterPro" id="IPR012338">
    <property type="entry name" value="Beta-lactam/transpept-like"/>
</dbReference>
<dbReference type="SUPFAM" id="SSF56601">
    <property type="entry name" value="beta-lactamase/transpeptidase-like"/>
    <property type="match status" value="1"/>
</dbReference>
<keyword evidence="14" id="KW-0511">Multifunctional enzyme</keyword>
<dbReference type="GO" id="GO:0006508">
    <property type="term" value="P:proteolysis"/>
    <property type="evidence" value="ECO:0007669"/>
    <property type="project" value="UniProtKB-KW"/>
</dbReference>
<keyword evidence="7" id="KW-0808">Transferase</keyword>
<evidence type="ECO:0000256" key="16">
    <source>
        <dbReference type="ARBA" id="ARBA00034000"/>
    </source>
</evidence>
<dbReference type="GO" id="GO:0030288">
    <property type="term" value="C:outer membrane-bounded periplasmic space"/>
    <property type="evidence" value="ECO:0007669"/>
    <property type="project" value="TreeGrafter"/>
</dbReference>
<dbReference type="Pfam" id="PF00912">
    <property type="entry name" value="Transgly"/>
    <property type="match status" value="1"/>
</dbReference>
<keyword evidence="9" id="KW-0378">Hydrolase</keyword>
<dbReference type="RefSeq" id="WP_088049681.1">
    <property type="nucleotide sequence ID" value="NZ_BMJD01000029.1"/>
</dbReference>
<dbReference type="GO" id="GO:0009252">
    <property type="term" value="P:peptidoglycan biosynthetic process"/>
    <property type="evidence" value="ECO:0007669"/>
    <property type="project" value="UniProtKB-KW"/>
</dbReference>
<keyword evidence="10" id="KW-0133">Cell shape</keyword>
<keyword evidence="6" id="KW-0328">Glycosyltransferase</keyword>
<evidence type="ECO:0000259" key="19">
    <source>
        <dbReference type="Pfam" id="PF00905"/>
    </source>
</evidence>
<dbReference type="InterPro" id="IPR023346">
    <property type="entry name" value="Lysozyme-like_dom_sf"/>
</dbReference>
<dbReference type="Gene3D" id="3.40.710.10">
    <property type="entry name" value="DD-peptidase/beta-lactamase superfamily"/>
    <property type="match status" value="1"/>
</dbReference>
<dbReference type="Proteomes" id="UP000621492">
    <property type="component" value="Unassembled WGS sequence"/>
</dbReference>
<evidence type="ECO:0000256" key="3">
    <source>
        <dbReference type="ARBA" id="ARBA00022475"/>
    </source>
</evidence>
<accession>A0A9W5X6G2</accession>
<feature type="transmembrane region" description="Helical" evidence="18">
    <location>
        <begin position="20"/>
        <end position="42"/>
    </location>
</feature>
<evidence type="ECO:0000256" key="11">
    <source>
        <dbReference type="ARBA" id="ARBA00022984"/>
    </source>
</evidence>
<evidence type="ECO:0000256" key="18">
    <source>
        <dbReference type="SAM" id="Phobius"/>
    </source>
</evidence>
<comment type="similarity">
    <text evidence="1">In the C-terminal section; belongs to the transpeptidase family.</text>
</comment>
<name>A0A9W5X6G2_9BACI</name>
<dbReference type="FunFam" id="1.10.3810.10:FF:000001">
    <property type="entry name" value="Penicillin-binding protein 1A"/>
    <property type="match status" value="1"/>
</dbReference>
<dbReference type="Pfam" id="PF00905">
    <property type="entry name" value="Transpeptidase"/>
    <property type="match status" value="1"/>
</dbReference>
<sequence length="724" mass="81113">MEKKNSIKKQWKAIPNRIKWPILIAGFILILALIGYGVIVYGGSLVVDEQDLLLDATTTFETQDGEVIASLYHENRDPIAIEDVPEHVKNAFIAIEDRRFYEHAGVDFKSAFRAVYKDILAMEKVEGASTITQQLAKNLFLHNDKTWMRKTKEVMAAIYLERHFSKKKLLELYVNQMYFGRGVYGIETASQLFFSKSASELTLSEGALLAGLAKAPNGYSPINHPEKALTRRNVVLRAMDDAGIISTKQRVAEQGKTLGLHVKDKKSTPSVDSYVDLVMKEAAKEHQLSIDELKRGGYRIVVNMDETAQRIAYEQFEKEDYFPGNTKGVQGAFVMMDQQNGAIVAAIGGRDYEPGELNRVTVKRQPGSTMKPIAVYAPAMMREKYQPYSLIPDQKVAYDGYTATNYDGQYDGAVSLYQALVESKNAPAVWLLENIGISDAKGYLEKMGISLPDDGLAIALGGLKQGLTPLDMVQSYRTFTHNGQVTDAHTIDRIYNQDNDLIFQADPPSEEVFSPQVAWSMTEILQTAVNNGTAQAGEYQKALAGKTGSTQHPYAEEYYKDAWFVGYTPQYVSALWMGYDKSDENHYLTVGSEYPTKLTKAILTELDKRSSLQGTFKKPENVKAVPEPITLPESIKAEATHIFGGFSIVKGKITWNRAQDDRVVYHIYQENDDGLDKRIGTVEDANEFIVDDVPFFSSYHYYVVPYNPLTKMEGKRSNSVELSL</sequence>
<dbReference type="InterPro" id="IPR036950">
    <property type="entry name" value="PBP_transglycosylase"/>
</dbReference>
<comment type="caution">
    <text evidence="21">The sequence shown here is derived from an EMBL/GenBank/DDBJ whole genome shotgun (WGS) entry which is preliminary data.</text>
</comment>
<keyword evidence="12 18" id="KW-1133">Transmembrane helix</keyword>
<dbReference type="SUPFAM" id="SSF53955">
    <property type="entry name" value="Lysozyme-like"/>
    <property type="match status" value="1"/>
</dbReference>
<evidence type="ECO:0000256" key="5">
    <source>
        <dbReference type="ARBA" id="ARBA00022670"/>
    </source>
</evidence>
<dbReference type="GO" id="GO:0071555">
    <property type="term" value="P:cell wall organization"/>
    <property type="evidence" value="ECO:0007669"/>
    <property type="project" value="UniProtKB-KW"/>
</dbReference>
<dbReference type="GO" id="GO:0008658">
    <property type="term" value="F:penicillin binding"/>
    <property type="evidence" value="ECO:0007669"/>
    <property type="project" value="InterPro"/>
</dbReference>
<evidence type="ECO:0000256" key="12">
    <source>
        <dbReference type="ARBA" id="ARBA00022989"/>
    </source>
</evidence>
<comment type="catalytic activity">
    <reaction evidence="17">
        <text>[GlcNAc-(1-&gt;4)-Mur2Ac(oyl-L-Ala-gamma-D-Glu-L-Lys-D-Ala-D-Ala)](n)-di-trans,octa-cis-undecaprenyl diphosphate + beta-D-GlcNAc-(1-&gt;4)-Mur2Ac(oyl-L-Ala-gamma-D-Glu-L-Lys-D-Ala-D-Ala)-di-trans,octa-cis-undecaprenyl diphosphate = [GlcNAc-(1-&gt;4)-Mur2Ac(oyl-L-Ala-gamma-D-Glu-L-Lys-D-Ala-D-Ala)](n+1)-di-trans,octa-cis-undecaprenyl diphosphate + di-trans,octa-cis-undecaprenyl diphosphate + H(+)</text>
        <dbReference type="Rhea" id="RHEA:23708"/>
        <dbReference type="Rhea" id="RHEA-COMP:9602"/>
        <dbReference type="Rhea" id="RHEA-COMP:9603"/>
        <dbReference type="ChEBI" id="CHEBI:15378"/>
        <dbReference type="ChEBI" id="CHEBI:58405"/>
        <dbReference type="ChEBI" id="CHEBI:60033"/>
        <dbReference type="ChEBI" id="CHEBI:78435"/>
        <dbReference type="EC" id="2.4.99.28"/>
    </reaction>
</comment>
<gene>
    <name evidence="21" type="primary">pbpF</name>
    <name evidence="21" type="ORF">GCM10011409_31630</name>
</gene>
<dbReference type="InterPro" id="IPR050396">
    <property type="entry name" value="Glycosyltr_51/Transpeptidase"/>
</dbReference>
<evidence type="ECO:0000259" key="20">
    <source>
        <dbReference type="Pfam" id="PF00912"/>
    </source>
</evidence>
<evidence type="ECO:0000256" key="15">
    <source>
        <dbReference type="ARBA" id="ARBA00023316"/>
    </source>
</evidence>
<dbReference type="EMBL" id="BMJD01000029">
    <property type="protein sequence ID" value="GGB51726.1"/>
    <property type="molecule type" value="Genomic_DNA"/>
</dbReference>
<dbReference type="AlphaFoldDB" id="A0A9W5X6G2"/>
<dbReference type="NCBIfam" id="TIGR02074">
    <property type="entry name" value="PBP_1a_fam"/>
    <property type="match status" value="1"/>
</dbReference>
<protein>
    <submittedName>
        <fullName evidence="21">Penicillin-binding protein 1F</fullName>
    </submittedName>
</protein>
<evidence type="ECO:0000256" key="9">
    <source>
        <dbReference type="ARBA" id="ARBA00022801"/>
    </source>
</evidence>
<evidence type="ECO:0000256" key="14">
    <source>
        <dbReference type="ARBA" id="ARBA00023268"/>
    </source>
</evidence>
<evidence type="ECO:0000256" key="7">
    <source>
        <dbReference type="ARBA" id="ARBA00022679"/>
    </source>
</evidence>
<dbReference type="InterPro" id="IPR001264">
    <property type="entry name" value="Glyco_trans_51"/>
</dbReference>
<evidence type="ECO:0000256" key="10">
    <source>
        <dbReference type="ARBA" id="ARBA00022960"/>
    </source>
</evidence>
<comment type="catalytic activity">
    <reaction evidence="16">
        <text>Preferential cleavage: (Ac)2-L-Lys-D-Ala-|-D-Ala. Also transpeptidation of peptidyl-alanyl moieties that are N-acyl substituents of D-alanine.</text>
        <dbReference type="EC" id="3.4.16.4"/>
    </reaction>
</comment>
<keyword evidence="4" id="KW-0121">Carboxypeptidase</keyword>
<reference evidence="21" key="2">
    <citation type="submission" date="2020-09" db="EMBL/GenBank/DDBJ databases">
        <authorList>
            <person name="Sun Q."/>
            <person name="Zhou Y."/>
        </authorList>
    </citation>
    <scope>NUCLEOTIDE SEQUENCE</scope>
    <source>
        <strain evidence="21">CGMCC 1.15454</strain>
    </source>
</reference>
<keyword evidence="15" id="KW-0961">Cell wall biogenesis/degradation</keyword>
<keyword evidence="22" id="KW-1185">Reference proteome</keyword>
<dbReference type="GO" id="GO:0008360">
    <property type="term" value="P:regulation of cell shape"/>
    <property type="evidence" value="ECO:0007669"/>
    <property type="project" value="UniProtKB-KW"/>
</dbReference>